<dbReference type="GO" id="GO:0005576">
    <property type="term" value="C:extracellular region"/>
    <property type="evidence" value="ECO:0007669"/>
    <property type="project" value="UniProtKB-SubCell"/>
</dbReference>
<dbReference type="Pfam" id="PF00353">
    <property type="entry name" value="HemolysinCabind"/>
    <property type="match status" value="2"/>
</dbReference>
<comment type="caution">
    <text evidence="4">The sequence shown here is derived from an EMBL/GenBank/DDBJ whole genome shotgun (WGS) entry which is preliminary data.</text>
</comment>
<dbReference type="InterPro" id="IPR018511">
    <property type="entry name" value="Hemolysin-typ_Ca-bd_CS"/>
</dbReference>
<dbReference type="PROSITE" id="PS00330">
    <property type="entry name" value="HEMOLYSIN_CALCIUM"/>
    <property type="match status" value="2"/>
</dbReference>
<dbReference type="GO" id="GO:0005509">
    <property type="term" value="F:calcium ion binding"/>
    <property type="evidence" value="ECO:0007669"/>
    <property type="project" value="InterPro"/>
</dbReference>
<organism evidence="4 5">
    <name type="scientific">Nocardioides silvaticus</name>
    <dbReference type="NCBI Taxonomy" id="2201891"/>
    <lineage>
        <taxon>Bacteria</taxon>
        <taxon>Bacillati</taxon>
        <taxon>Actinomycetota</taxon>
        <taxon>Actinomycetes</taxon>
        <taxon>Propionibacteriales</taxon>
        <taxon>Nocardioidaceae</taxon>
        <taxon>Nocardioides</taxon>
    </lineage>
</organism>
<dbReference type="Proteomes" id="UP000245507">
    <property type="component" value="Unassembled WGS sequence"/>
</dbReference>
<dbReference type="Gene3D" id="2.150.10.10">
    <property type="entry name" value="Serralysin-like metalloprotease, C-terminal"/>
    <property type="match status" value="2"/>
</dbReference>
<dbReference type="InterPro" id="IPR001343">
    <property type="entry name" value="Hemolysn_Ca-bd"/>
</dbReference>
<evidence type="ECO:0000313" key="5">
    <source>
        <dbReference type="Proteomes" id="UP000245507"/>
    </source>
</evidence>
<evidence type="ECO:0000313" key="4">
    <source>
        <dbReference type="EMBL" id="PWN01575.1"/>
    </source>
</evidence>
<evidence type="ECO:0000256" key="1">
    <source>
        <dbReference type="ARBA" id="ARBA00004613"/>
    </source>
</evidence>
<accession>A0A316TEA0</accession>
<dbReference type="EMBL" id="QGDD01000009">
    <property type="protein sequence ID" value="PWN01575.1"/>
    <property type="molecule type" value="Genomic_DNA"/>
</dbReference>
<evidence type="ECO:0000256" key="3">
    <source>
        <dbReference type="SAM" id="MobiDB-lite"/>
    </source>
</evidence>
<dbReference type="SUPFAM" id="SSF51120">
    <property type="entry name" value="beta-Roll"/>
    <property type="match status" value="1"/>
</dbReference>
<dbReference type="PANTHER" id="PTHR38340">
    <property type="entry name" value="S-LAYER PROTEIN"/>
    <property type="match status" value="1"/>
</dbReference>
<gene>
    <name evidence="4" type="ORF">DJ010_18725</name>
</gene>
<dbReference type="AlphaFoldDB" id="A0A316TEA0"/>
<evidence type="ECO:0000256" key="2">
    <source>
        <dbReference type="ARBA" id="ARBA00022525"/>
    </source>
</evidence>
<dbReference type="InterPro" id="IPR050557">
    <property type="entry name" value="RTX_toxin/Mannuronan_C5-epim"/>
</dbReference>
<protein>
    <recommendedName>
        <fullName evidence="6">Calcium-binding protein</fullName>
    </recommendedName>
</protein>
<keyword evidence="5" id="KW-1185">Reference proteome</keyword>
<proteinExistence type="predicted"/>
<dbReference type="PANTHER" id="PTHR38340:SF1">
    <property type="entry name" value="S-LAYER PROTEIN"/>
    <property type="match status" value="1"/>
</dbReference>
<keyword evidence="2" id="KW-0964">Secreted</keyword>
<feature type="compositionally biased region" description="Basic and acidic residues" evidence="3">
    <location>
        <begin position="262"/>
        <end position="272"/>
    </location>
</feature>
<comment type="subcellular location">
    <subcellularLocation>
        <location evidence="1">Secreted</location>
    </subcellularLocation>
</comment>
<reference evidence="4 5" key="1">
    <citation type="submission" date="2018-05" db="EMBL/GenBank/DDBJ databases">
        <title>Nocardioides silvaticus genome.</title>
        <authorList>
            <person name="Li C."/>
            <person name="Wang G."/>
        </authorList>
    </citation>
    <scope>NUCLEOTIDE SEQUENCE [LARGE SCALE GENOMIC DNA]</scope>
    <source>
        <strain evidence="4 5">CCTCC AB 2018079</strain>
    </source>
</reference>
<feature type="region of interest" description="Disordered" evidence="3">
    <location>
        <begin position="247"/>
        <end position="272"/>
    </location>
</feature>
<sequence>MAPPSVRRARSLSHMHPLCRAVSLAAAVALLSPVSPVSPVGPAGPAEAVAQKPSPRWAEITRSDGGLRFVASKHDSRLTVTRDGGRVVFHDKALRRFREALPTGCRKVTVARGIAASCRLPDDASAEEPFVLRVEPHGGNDRVDGSTLGAELQLVVEPGAGDDVVLGGAAADRLNGALGADTVVGGPGNDRIVSGPGDDRADGGLGNDRVIGGTGNDHLTGGAGLDVLEGGDGNDTLLGGAGEDSLLCGDGFDTSDDDGETDLPRHCEADAS</sequence>
<name>A0A316TEA0_9ACTN</name>
<evidence type="ECO:0008006" key="6">
    <source>
        <dbReference type="Google" id="ProtNLM"/>
    </source>
</evidence>
<dbReference type="PRINTS" id="PR00313">
    <property type="entry name" value="CABNDNGRPT"/>
</dbReference>
<dbReference type="InterPro" id="IPR011049">
    <property type="entry name" value="Serralysin-like_metalloprot_C"/>
</dbReference>